<organism evidence="1 2">
    <name type="scientific">Rheinheimera soli</name>
    <dbReference type="NCBI Taxonomy" id="443616"/>
    <lineage>
        <taxon>Bacteria</taxon>
        <taxon>Pseudomonadati</taxon>
        <taxon>Pseudomonadota</taxon>
        <taxon>Gammaproteobacteria</taxon>
        <taxon>Chromatiales</taxon>
        <taxon>Chromatiaceae</taxon>
        <taxon>Rheinheimera</taxon>
    </lineage>
</organism>
<comment type="caution">
    <text evidence="1">The sequence shown here is derived from an EMBL/GenBank/DDBJ whole genome shotgun (WGS) entry which is preliminary data.</text>
</comment>
<name>A0ABU1W1K3_9GAMM</name>
<dbReference type="Pfam" id="PF06945">
    <property type="entry name" value="DUF1289"/>
    <property type="match status" value="1"/>
</dbReference>
<sequence length="97" mass="11172">MDQLELFDLPNPCIGVCENNSRGYCLGCLRSRDERFNWHNKPVAERSHILKLLEQRRTRRDAKLAQLAAEKAAQQKLDLGETPAIDDSIPIIWDLEL</sequence>
<accession>A0ABU1W1K3</accession>
<evidence type="ECO:0000313" key="2">
    <source>
        <dbReference type="Proteomes" id="UP001257909"/>
    </source>
</evidence>
<gene>
    <name evidence="1" type="ORF">J2W69_002808</name>
</gene>
<proteinExistence type="predicted"/>
<reference evidence="1 2" key="1">
    <citation type="submission" date="2023-07" db="EMBL/GenBank/DDBJ databases">
        <title>Sorghum-associated microbial communities from plants grown in Nebraska, USA.</title>
        <authorList>
            <person name="Schachtman D."/>
        </authorList>
    </citation>
    <scope>NUCLEOTIDE SEQUENCE [LARGE SCALE GENOMIC DNA]</scope>
    <source>
        <strain evidence="1 2">4138</strain>
    </source>
</reference>
<dbReference type="EMBL" id="JAVDWR010000009">
    <property type="protein sequence ID" value="MDR7121851.1"/>
    <property type="molecule type" value="Genomic_DNA"/>
</dbReference>
<dbReference type="RefSeq" id="WP_310279508.1">
    <property type="nucleotide sequence ID" value="NZ_JAVDWR010000009.1"/>
</dbReference>
<protein>
    <submittedName>
        <fullName evidence="1">Fe-S protein YdhL (DUF1289 family)</fullName>
    </submittedName>
</protein>
<keyword evidence="2" id="KW-1185">Reference proteome</keyword>
<dbReference type="PANTHER" id="PTHR35175:SF1">
    <property type="entry name" value="OXIDOREDUCTASE"/>
    <property type="match status" value="1"/>
</dbReference>
<dbReference type="Proteomes" id="UP001257909">
    <property type="component" value="Unassembled WGS sequence"/>
</dbReference>
<evidence type="ECO:0000313" key="1">
    <source>
        <dbReference type="EMBL" id="MDR7121851.1"/>
    </source>
</evidence>
<dbReference type="PANTHER" id="PTHR35175">
    <property type="entry name" value="DUF1289 DOMAIN-CONTAINING PROTEIN"/>
    <property type="match status" value="1"/>
</dbReference>
<dbReference type="InterPro" id="IPR010710">
    <property type="entry name" value="DUF1289"/>
</dbReference>